<reference evidence="2" key="1">
    <citation type="journal article" date="2019" name="Sci. Rep.">
        <title>Draft genome of Tanacetum cinerariifolium, the natural source of mosquito coil.</title>
        <authorList>
            <person name="Yamashiro T."/>
            <person name="Shiraishi A."/>
            <person name="Satake H."/>
            <person name="Nakayama K."/>
        </authorList>
    </citation>
    <scope>NUCLEOTIDE SEQUENCE</scope>
</reference>
<organism evidence="2">
    <name type="scientific">Tanacetum cinerariifolium</name>
    <name type="common">Dalmatian daisy</name>
    <name type="synonym">Chrysanthemum cinerariifolium</name>
    <dbReference type="NCBI Taxonomy" id="118510"/>
    <lineage>
        <taxon>Eukaryota</taxon>
        <taxon>Viridiplantae</taxon>
        <taxon>Streptophyta</taxon>
        <taxon>Embryophyta</taxon>
        <taxon>Tracheophyta</taxon>
        <taxon>Spermatophyta</taxon>
        <taxon>Magnoliopsida</taxon>
        <taxon>eudicotyledons</taxon>
        <taxon>Gunneridae</taxon>
        <taxon>Pentapetalae</taxon>
        <taxon>asterids</taxon>
        <taxon>campanulids</taxon>
        <taxon>Asterales</taxon>
        <taxon>Asteraceae</taxon>
        <taxon>Asteroideae</taxon>
        <taxon>Anthemideae</taxon>
        <taxon>Anthemidinae</taxon>
        <taxon>Tanacetum</taxon>
    </lineage>
</organism>
<dbReference type="EMBL" id="BKCJ010004278">
    <property type="protein sequence ID" value="GEU60074.1"/>
    <property type="molecule type" value="Genomic_DNA"/>
</dbReference>
<feature type="compositionally biased region" description="Basic and acidic residues" evidence="1">
    <location>
        <begin position="100"/>
        <end position="119"/>
    </location>
</feature>
<evidence type="ECO:0000313" key="2">
    <source>
        <dbReference type="EMBL" id="GEU60074.1"/>
    </source>
</evidence>
<dbReference type="Gene3D" id="2.40.70.10">
    <property type="entry name" value="Acid Proteases"/>
    <property type="match status" value="1"/>
</dbReference>
<accession>A0A6L2LIK0</accession>
<dbReference type="InterPro" id="IPR021109">
    <property type="entry name" value="Peptidase_aspartic_dom_sf"/>
</dbReference>
<dbReference type="PANTHER" id="PTHR33240">
    <property type="entry name" value="OS08G0508500 PROTEIN"/>
    <property type="match status" value="1"/>
</dbReference>
<name>A0A6L2LIK0_TANCI</name>
<feature type="region of interest" description="Disordered" evidence="1">
    <location>
        <begin position="200"/>
        <end position="227"/>
    </location>
</feature>
<keyword evidence="2" id="KW-0695">RNA-directed DNA polymerase</keyword>
<dbReference type="GO" id="GO:0003964">
    <property type="term" value="F:RNA-directed DNA polymerase activity"/>
    <property type="evidence" value="ECO:0007669"/>
    <property type="project" value="UniProtKB-KW"/>
</dbReference>
<evidence type="ECO:0000256" key="1">
    <source>
        <dbReference type="SAM" id="MobiDB-lite"/>
    </source>
</evidence>
<keyword evidence="2" id="KW-0808">Transferase</keyword>
<comment type="caution">
    <text evidence="2">The sequence shown here is derived from an EMBL/GenBank/DDBJ whole genome shotgun (WGS) entry which is preliminary data.</text>
</comment>
<proteinExistence type="predicted"/>
<dbReference type="AlphaFoldDB" id="A0A6L2LIK0"/>
<feature type="region of interest" description="Disordered" evidence="1">
    <location>
        <begin position="95"/>
        <end position="119"/>
    </location>
</feature>
<protein>
    <submittedName>
        <fullName evidence="2">Reverse transcriptase domain-containing protein</fullName>
    </submittedName>
</protein>
<feature type="non-terminal residue" evidence="2">
    <location>
        <position position="1"/>
    </location>
</feature>
<keyword evidence="2" id="KW-0548">Nucleotidyltransferase</keyword>
<sequence>DRTRIRTVVTGKEIGDAHLKRPFKEAVKTPLTRRIIEFADLEFKMPTNIKLYNGTTDSEDHLSRFSFAANSRERPMPAAVHDQILNEESMLQRSNGINQDNKEGQRDPRSLRGKVDNRNRLYHGRLGGHEDIIVHGRSQMPELAKRYSDKVPKTMDGMMTRLDDFVRSEEVFASTELQKGEASQTSGRPVVPISRREDQFHRGGYGSDIRRNKGRNTFNPRDGLTPYRVQTPYQAPRDQGFHRSKFWLAHQITKGNIGFRTAFKLAATKADATLTQEGKLRQMGRGNMKGRDAGRDKVINMIRSWPNDRKRKSAERDESWMKAAIMFLPLLMEDSSDGPLFIEAVMEGYLVRRVYVDQGASVEVMFKHCFENISPAIKSRLREIQMDFIGFTGGVVKPLGKIELEVVFEDGGMFRMVMINFTVVRAPSPYNIIFGRTCLKSHRAVSSTIHSMVKFPTPRGSQVRQEANGRA</sequence>
<gene>
    <name evidence="2" type="ORF">Tci_032052</name>
</gene>
<dbReference type="PANTHER" id="PTHR33240:SF15">
    <property type="entry name" value="GAG-PRO-LIKE PROTEIN"/>
    <property type="match status" value="1"/>
</dbReference>